<evidence type="ECO:0000256" key="3">
    <source>
        <dbReference type="ARBA" id="ARBA00022833"/>
    </source>
</evidence>
<dbReference type="InterPro" id="IPR036291">
    <property type="entry name" value="NAD(P)-bd_dom_sf"/>
</dbReference>
<evidence type="ECO:0000313" key="8">
    <source>
        <dbReference type="EMBL" id="MBO1325558.1"/>
    </source>
</evidence>
<feature type="domain" description="Alcohol dehydrogenase-like N-terminal" evidence="7">
    <location>
        <begin position="26"/>
        <end position="153"/>
    </location>
</feature>
<comment type="cofactor">
    <cofactor evidence="1 5">
        <name>Zn(2+)</name>
        <dbReference type="ChEBI" id="CHEBI:29105"/>
    </cofactor>
</comment>
<dbReference type="Pfam" id="PF08240">
    <property type="entry name" value="ADH_N"/>
    <property type="match status" value="1"/>
</dbReference>
<dbReference type="SUPFAM" id="SSF51735">
    <property type="entry name" value="NAD(P)-binding Rossmann-fold domains"/>
    <property type="match status" value="1"/>
</dbReference>
<keyword evidence="3 5" id="KW-0862">Zinc</keyword>
<keyword evidence="4" id="KW-0560">Oxidoreductase</keyword>
<dbReference type="Gene3D" id="3.90.180.10">
    <property type="entry name" value="Medium-chain alcohol dehydrogenases, catalytic domain"/>
    <property type="match status" value="1"/>
</dbReference>
<dbReference type="PANTHER" id="PTHR42813">
    <property type="entry name" value="ZINC-TYPE ALCOHOL DEHYDROGENASE-LIKE"/>
    <property type="match status" value="1"/>
</dbReference>
<dbReference type="EMBL" id="JAFVMH010000004">
    <property type="protein sequence ID" value="MBO1325558.1"/>
    <property type="molecule type" value="Genomic_DNA"/>
</dbReference>
<proteinExistence type="inferred from homology"/>
<comment type="similarity">
    <text evidence="5">Belongs to the zinc-containing alcohol dehydrogenase family.</text>
</comment>
<dbReference type="PROSITE" id="PS00059">
    <property type="entry name" value="ADH_ZINC"/>
    <property type="match status" value="1"/>
</dbReference>
<keyword evidence="9" id="KW-1185">Reference proteome</keyword>
<evidence type="ECO:0000259" key="7">
    <source>
        <dbReference type="Pfam" id="PF08240"/>
    </source>
</evidence>
<dbReference type="GO" id="GO:0016491">
    <property type="term" value="F:oxidoreductase activity"/>
    <property type="evidence" value="ECO:0007669"/>
    <property type="project" value="UniProtKB-KW"/>
</dbReference>
<dbReference type="Pfam" id="PF00107">
    <property type="entry name" value="ADH_zinc_N"/>
    <property type="match status" value="1"/>
</dbReference>
<evidence type="ECO:0000256" key="4">
    <source>
        <dbReference type="ARBA" id="ARBA00023002"/>
    </source>
</evidence>
<protein>
    <submittedName>
        <fullName evidence="8">Glutathione-dependent formaldehyde dehydrogenase</fullName>
    </submittedName>
</protein>
<evidence type="ECO:0000256" key="1">
    <source>
        <dbReference type="ARBA" id="ARBA00001947"/>
    </source>
</evidence>
<dbReference type="PANTHER" id="PTHR42813:SF2">
    <property type="entry name" value="DEHYDROGENASE, ZINC-CONTAINING, PUTATIVE (AFU_ORTHOLOGUE AFUA_2G02810)-RELATED"/>
    <property type="match status" value="1"/>
</dbReference>
<evidence type="ECO:0000259" key="6">
    <source>
        <dbReference type="Pfam" id="PF00107"/>
    </source>
</evidence>
<dbReference type="CDD" id="cd08283">
    <property type="entry name" value="FDH_like_1"/>
    <property type="match status" value="1"/>
</dbReference>
<dbReference type="InterPro" id="IPR011032">
    <property type="entry name" value="GroES-like_sf"/>
</dbReference>
<accession>A0A939HJF8</accession>
<sequence>MKALVWHGKSDIRCESVADPVMEDSRDAIIRVSACAICGSDLHIFDGVIPEMQHGDVLGHETMGEVVDVGKDAGNLKVGDRVVVPFTIACGECFFCKRGFYSGCERTNPDRAKAERMWGHSPAGLFGYSHLLGGYAGGQAEYLRVPYANIGPIKVPEQLTDEQALFLSDIFPTGYMAAEFCNIQPGQTIAIWGCGPVGQMAIRSAFLLGAERVVAVDTVPERLALARDAGAETIDFKTEDVYDRIQALTAGRGADSCIDAVGTEPDTWSAAEAVVDRIKTATFLGTDRPHVLRQAILCCRNFGTVSIVGVYGGFLDQIPMGSAINRGLTFRMAQTPVQHYLPMLMDRIVRGEIDPSFVITHRATLEEGPDLYKTFRDKRDGCIKVVMTP</sequence>
<dbReference type="InterPro" id="IPR002328">
    <property type="entry name" value="ADH_Zn_CS"/>
</dbReference>
<evidence type="ECO:0000313" key="9">
    <source>
        <dbReference type="Proteomes" id="UP000664073"/>
    </source>
</evidence>
<reference evidence="8" key="1">
    <citation type="submission" date="2021-03" db="EMBL/GenBank/DDBJ databases">
        <title>The complete genome sequence of Acetobacter sp. TBRC 12339.</title>
        <authorList>
            <person name="Charoenyingcharoen P."/>
            <person name="Yukphan P."/>
        </authorList>
    </citation>
    <scope>NUCLEOTIDE SEQUENCE</scope>
    <source>
        <strain evidence="8">TBRC 12339</strain>
    </source>
</reference>
<name>A0A939HJF8_9PROT</name>
<dbReference type="GO" id="GO:0008270">
    <property type="term" value="F:zinc ion binding"/>
    <property type="evidence" value="ECO:0007669"/>
    <property type="project" value="InterPro"/>
</dbReference>
<dbReference type="InterPro" id="IPR013149">
    <property type="entry name" value="ADH-like_C"/>
</dbReference>
<keyword evidence="2 5" id="KW-0479">Metal-binding</keyword>
<dbReference type="RefSeq" id="WP_207846210.1">
    <property type="nucleotide sequence ID" value="NZ_JAFVMH010000004.1"/>
</dbReference>
<dbReference type="SUPFAM" id="SSF50129">
    <property type="entry name" value="GroES-like"/>
    <property type="match status" value="1"/>
</dbReference>
<evidence type="ECO:0000256" key="2">
    <source>
        <dbReference type="ARBA" id="ARBA00022723"/>
    </source>
</evidence>
<gene>
    <name evidence="8" type="ORF">J2D77_10385</name>
</gene>
<evidence type="ECO:0000256" key="5">
    <source>
        <dbReference type="RuleBase" id="RU361277"/>
    </source>
</evidence>
<comment type="caution">
    <text evidence="8">The sequence shown here is derived from an EMBL/GenBank/DDBJ whole genome shotgun (WGS) entry which is preliminary data.</text>
</comment>
<dbReference type="InterPro" id="IPR013154">
    <property type="entry name" value="ADH-like_N"/>
</dbReference>
<dbReference type="AlphaFoldDB" id="A0A939HJF8"/>
<dbReference type="Proteomes" id="UP000664073">
    <property type="component" value="Unassembled WGS sequence"/>
</dbReference>
<dbReference type="Gene3D" id="3.40.50.720">
    <property type="entry name" value="NAD(P)-binding Rossmann-like Domain"/>
    <property type="match status" value="1"/>
</dbReference>
<feature type="domain" description="Alcohol dehydrogenase-like C-terminal" evidence="6">
    <location>
        <begin position="196"/>
        <end position="273"/>
    </location>
</feature>
<organism evidence="8 9">
    <name type="scientific">Acetobacter garciniae</name>
    <dbReference type="NCBI Taxonomy" id="2817435"/>
    <lineage>
        <taxon>Bacteria</taxon>
        <taxon>Pseudomonadati</taxon>
        <taxon>Pseudomonadota</taxon>
        <taxon>Alphaproteobacteria</taxon>
        <taxon>Acetobacterales</taxon>
        <taxon>Acetobacteraceae</taxon>
        <taxon>Acetobacter</taxon>
    </lineage>
</organism>